<organism evidence="2">
    <name type="scientific">Tanacetum cinerariifolium</name>
    <name type="common">Dalmatian daisy</name>
    <name type="synonym">Chrysanthemum cinerariifolium</name>
    <dbReference type="NCBI Taxonomy" id="118510"/>
    <lineage>
        <taxon>Eukaryota</taxon>
        <taxon>Viridiplantae</taxon>
        <taxon>Streptophyta</taxon>
        <taxon>Embryophyta</taxon>
        <taxon>Tracheophyta</taxon>
        <taxon>Spermatophyta</taxon>
        <taxon>Magnoliopsida</taxon>
        <taxon>eudicotyledons</taxon>
        <taxon>Gunneridae</taxon>
        <taxon>Pentapetalae</taxon>
        <taxon>asterids</taxon>
        <taxon>campanulids</taxon>
        <taxon>Asterales</taxon>
        <taxon>Asteraceae</taxon>
        <taxon>Asteroideae</taxon>
        <taxon>Anthemideae</taxon>
        <taxon>Anthemidinae</taxon>
        <taxon>Tanacetum</taxon>
    </lineage>
</organism>
<protein>
    <submittedName>
        <fullName evidence="2">Uncharacterized protein</fullName>
    </submittedName>
</protein>
<feature type="compositionally biased region" description="Basic and acidic residues" evidence="1">
    <location>
        <begin position="12"/>
        <end position="26"/>
    </location>
</feature>
<proteinExistence type="predicted"/>
<sequence>RAYLQGLQLSAEDQKSLSEKKKKKEE</sequence>
<dbReference type="EMBL" id="BKCJ011549964">
    <property type="protein sequence ID" value="GFD41312.1"/>
    <property type="molecule type" value="Genomic_DNA"/>
</dbReference>
<gene>
    <name evidence="2" type="ORF">Tci_913281</name>
</gene>
<evidence type="ECO:0000256" key="1">
    <source>
        <dbReference type="SAM" id="MobiDB-lite"/>
    </source>
</evidence>
<reference evidence="2" key="1">
    <citation type="journal article" date="2019" name="Sci. Rep.">
        <title>Draft genome of Tanacetum cinerariifolium, the natural source of mosquito coil.</title>
        <authorList>
            <person name="Yamashiro T."/>
            <person name="Shiraishi A."/>
            <person name="Satake H."/>
            <person name="Nakayama K."/>
        </authorList>
    </citation>
    <scope>NUCLEOTIDE SEQUENCE</scope>
</reference>
<evidence type="ECO:0000313" key="2">
    <source>
        <dbReference type="EMBL" id="GFD41312.1"/>
    </source>
</evidence>
<comment type="caution">
    <text evidence="2">The sequence shown here is derived from an EMBL/GenBank/DDBJ whole genome shotgun (WGS) entry which is preliminary data.</text>
</comment>
<accession>A0A699W0D5</accession>
<feature type="non-terminal residue" evidence="2">
    <location>
        <position position="1"/>
    </location>
</feature>
<dbReference type="AlphaFoldDB" id="A0A699W0D5"/>
<feature type="region of interest" description="Disordered" evidence="1">
    <location>
        <begin position="1"/>
        <end position="26"/>
    </location>
</feature>
<name>A0A699W0D5_TANCI</name>